<name>A0ABS8WPL3_DATST</name>
<proteinExistence type="predicted"/>
<feature type="compositionally biased region" description="Basic and acidic residues" evidence="1">
    <location>
        <begin position="74"/>
        <end position="85"/>
    </location>
</feature>
<organism evidence="2 3">
    <name type="scientific">Datura stramonium</name>
    <name type="common">Jimsonweed</name>
    <name type="synonym">Common thornapple</name>
    <dbReference type="NCBI Taxonomy" id="4076"/>
    <lineage>
        <taxon>Eukaryota</taxon>
        <taxon>Viridiplantae</taxon>
        <taxon>Streptophyta</taxon>
        <taxon>Embryophyta</taxon>
        <taxon>Tracheophyta</taxon>
        <taxon>Spermatophyta</taxon>
        <taxon>Magnoliopsida</taxon>
        <taxon>eudicotyledons</taxon>
        <taxon>Gunneridae</taxon>
        <taxon>Pentapetalae</taxon>
        <taxon>asterids</taxon>
        <taxon>lamiids</taxon>
        <taxon>Solanales</taxon>
        <taxon>Solanaceae</taxon>
        <taxon>Solanoideae</taxon>
        <taxon>Datureae</taxon>
        <taxon>Datura</taxon>
    </lineage>
</organism>
<protein>
    <submittedName>
        <fullName evidence="2">Uncharacterized protein</fullName>
    </submittedName>
</protein>
<sequence length="103" mass="11038">MERTYGCTVWFILNTNIPSYVPVGSTVAIASPPQSKEGGEEAESDGEHPPTDNAEEGNDDAEEIGDEDTEVEESGDKESAAEKSSKQVGDFDLATTPKARSMR</sequence>
<gene>
    <name evidence="2" type="ORF">HAX54_051338</name>
</gene>
<evidence type="ECO:0000256" key="1">
    <source>
        <dbReference type="SAM" id="MobiDB-lite"/>
    </source>
</evidence>
<accession>A0ABS8WPL3</accession>
<keyword evidence="3" id="KW-1185">Reference proteome</keyword>
<reference evidence="2 3" key="1">
    <citation type="journal article" date="2021" name="BMC Genomics">
        <title>Datura genome reveals duplications of psychoactive alkaloid biosynthetic genes and high mutation rate following tissue culture.</title>
        <authorList>
            <person name="Rajewski A."/>
            <person name="Carter-House D."/>
            <person name="Stajich J."/>
            <person name="Litt A."/>
        </authorList>
    </citation>
    <scope>NUCLEOTIDE SEQUENCE [LARGE SCALE GENOMIC DNA]</scope>
    <source>
        <strain evidence="2">AR-01</strain>
    </source>
</reference>
<comment type="caution">
    <text evidence="2">The sequence shown here is derived from an EMBL/GenBank/DDBJ whole genome shotgun (WGS) entry which is preliminary data.</text>
</comment>
<evidence type="ECO:0000313" key="2">
    <source>
        <dbReference type="EMBL" id="MCE3051976.1"/>
    </source>
</evidence>
<dbReference type="EMBL" id="JACEIK010009111">
    <property type="protein sequence ID" value="MCE3051976.1"/>
    <property type="molecule type" value="Genomic_DNA"/>
</dbReference>
<evidence type="ECO:0000313" key="3">
    <source>
        <dbReference type="Proteomes" id="UP000823775"/>
    </source>
</evidence>
<feature type="region of interest" description="Disordered" evidence="1">
    <location>
        <begin position="28"/>
        <end position="103"/>
    </location>
</feature>
<dbReference type="Proteomes" id="UP000823775">
    <property type="component" value="Unassembled WGS sequence"/>
</dbReference>
<feature type="compositionally biased region" description="Acidic residues" evidence="1">
    <location>
        <begin position="53"/>
        <end position="73"/>
    </location>
</feature>